<dbReference type="PROSITE" id="PS51764">
    <property type="entry name" value="GH26"/>
    <property type="match status" value="1"/>
</dbReference>
<keyword evidence="3 4" id="KW-0326">Glycosidase</keyword>
<evidence type="ECO:0000259" key="6">
    <source>
        <dbReference type="PROSITE" id="PS50206"/>
    </source>
</evidence>
<evidence type="ECO:0000256" key="4">
    <source>
        <dbReference type="PROSITE-ProRule" id="PRU01100"/>
    </source>
</evidence>
<evidence type="ECO:0000256" key="1">
    <source>
        <dbReference type="ARBA" id="ARBA00007754"/>
    </source>
</evidence>
<name>A0A5D0CL13_9BACL</name>
<feature type="compositionally biased region" description="Basic and acidic residues" evidence="5">
    <location>
        <begin position="12"/>
        <end position="93"/>
    </location>
</feature>
<dbReference type="Proteomes" id="UP000325218">
    <property type="component" value="Unassembled WGS sequence"/>
</dbReference>
<dbReference type="PRINTS" id="PR00739">
    <property type="entry name" value="GLHYDRLASE26"/>
</dbReference>
<dbReference type="GO" id="GO:0006080">
    <property type="term" value="P:substituted mannan metabolic process"/>
    <property type="evidence" value="ECO:0007669"/>
    <property type="project" value="InterPro"/>
</dbReference>
<comment type="similarity">
    <text evidence="1 4">Belongs to the glycosyl hydrolase 26 family.</text>
</comment>
<feature type="active site" description="Nucleophile" evidence="4">
    <location>
        <position position="392"/>
    </location>
</feature>
<dbReference type="AlphaFoldDB" id="A0A5D0CL13"/>
<evidence type="ECO:0000259" key="7">
    <source>
        <dbReference type="PROSITE" id="PS51764"/>
    </source>
</evidence>
<keyword evidence="2 4" id="KW-0378">Hydrolase</keyword>
<dbReference type="PANTHER" id="PTHR40079:SF4">
    <property type="entry name" value="GH26 DOMAIN-CONTAINING PROTEIN-RELATED"/>
    <property type="match status" value="1"/>
</dbReference>
<evidence type="ECO:0000256" key="5">
    <source>
        <dbReference type="SAM" id="MobiDB-lite"/>
    </source>
</evidence>
<dbReference type="PANTHER" id="PTHR40079">
    <property type="entry name" value="MANNAN ENDO-1,4-BETA-MANNOSIDASE E-RELATED"/>
    <property type="match status" value="1"/>
</dbReference>
<evidence type="ECO:0000313" key="9">
    <source>
        <dbReference type="Proteomes" id="UP000325218"/>
    </source>
</evidence>
<evidence type="ECO:0000313" key="8">
    <source>
        <dbReference type="EMBL" id="TYA10699.1"/>
    </source>
</evidence>
<keyword evidence="9" id="KW-1185">Reference proteome</keyword>
<dbReference type="OrthoDB" id="9803686at2"/>
<accession>A0A5D0CL13</accession>
<dbReference type="InterPro" id="IPR001763">
    <property type="entry name" value="Rhodanese-like_dom"/>
</dbReference>
<sequence length="467" mass="53839">MPNGSGGWPVEQLRKANEEEAKKGHEGGEQEGREQVSGELKSVEQESRGQEGREQVSGEHVSVEHESKEQEGREQESREQESGEQESGEHESRGQVNGELESREQVSNKQANKELQEPEHGEKVAKDPKFQVEPVLVHPAASPEARGLMRYLCSIYGRSMLTGQQIGVLSTPELDLIHEVTGRYPAVAGFDFMNYSPSRVERGVTCRDTDLAIDWWKNRCGIVTFCWHWNAPKDLIDLPPDRTWGSGFYTKATTFDVKKAMADTGSEEYRLILRDIDAIAVELKRLADARVPVLWRPLHEASGGWFWWGAKGPEPCIALWKLMYHRLTYEHGLNHLIWVWNGQHADWYPGDEFVDIMGEDIYAPVRDYSSQQERFRTAESYTRTSKIIALSENGVVPDPDRMAEDGTPWAWNCTWYGTFVYREEEDGRLAYSEEYTELEQLRKTYRHPRTITLEELPDWEEWMKKRE</sequence>
<dbReference type="EMBL" id="VSDO01000005">
    <property type="protein sequence ID" value="TYA10699.1"/>
    <property type="molecule type" value="Genomic_DNA"/>
</dbReference>
<feature type="domain" description="Rhodanese" evidence="6">
    <location>
        <begin position="303"/>
        <end position="317"/>
    </location>
</feature>
<evidence type="ECO:0000256" key="3">
    <source>
        <dbReference type="ARBA" id="ARBA00023295"/>
    </source>
</evidence>
<feature type="region of interest" description="Disordered" evidence="5">
    <location>
        <begin position="1"/>
        <end position="130"/>
    </location>
</feature>
<organism evidence="8 9">
    <name type="scientific">Paenibacillus faecis</name>
    <dbReference type="NCBI Taxonomy" id="862114"/>
    <lineage>
        <taxon>Bacteria</taxon>
        <taxon>Bacillati</taxon>
        <taxon>Bacillota</taxon>
        <taxon>Bacilli</taxon>
        <taxon>Bacillales</taxon>
        <taxon>Paenibacillaceae</taxon>
        <taxon>Paenibacillus</taxon>
    </lineage>
</organism>
<comment type="caution">
    <text evidence="8">The sequence shown here is derived from an EMBL/GenBank/DDBJ whole genome shotgun (WGS) entry which is preliminary data.</text>
</comment>
<dbReference type="InterPro" id="IPR022790">
    <property type="entry name" value="GH26_dom"/>
</dbReference>
<dbReference type="GO" id="GO:0016985">
    <property type="term" value="F:mannan endo-1,4-beta-mannosidase activity"/>
    <property type="evidence" value="ECO:0007669"/>
    <property type="project" value="InterPro"/>
</dbReference>
<gene>
    <name evidence="8" type="ORF">FRY98_23190</name>
</gene>
<reference evidence="8 9" key="1">
    <citation type="submission" date="2019-08" db="EMBL/GenBank/DDBJ databases">
        <title>Genome sequencing of Paenibacillus faecis DSM 23593(T).</title>
        <authorList>
            <person name="Kook J.-K."/>
            <person name="Park S.-N."/>
            <person name="Lim Y.K."/>
        </authorList>
    </citation>
    <scope>NUCLEOTIDE SEQUENCE [LARGE SCALE GENOMIC DNA]</scope>
    <source>
        <strain evidence="8 9">DSM 23593</strain>
    </source>
</reference>
<feature type="domain" description="GH26" evidence="7">
    <location>
        <begin position="143"/>
        <end position="454"/>
    </location>
</feature>
<protein>
    <submittedName>
        <fullName evidence="8">Beta-mannosidase</fullName>
    </submittedName>
</protein>
<dbReference type="Pfam" id="PF02156">
    <property type="entry name" value="Glyco_hydro_26"/>
    <property type="match status" value="1"/>
</dbReference>
<feature type="compositionally biased region" description="Basic and acidic residues" evidence="5">
    <location>
        <begin position="100"/>
        <end position="130"/>
    </location>
</feature>
<dbReference type="Gene3D" id="3.20.20.80">
    <property type="entry name" value="Glycosidases"/>
    <property type="match status" value="1"/>
</dbReference>
<feature type="active site" description="Proton donor" evidence="4">
    <location>
        <position position="300"/>
    </location>
</feature>
<evidence type="ECO:0000256" key="2">
    <source>
        <dbReference type="ARBA" id="ARBA00022801"/>
    </source>
</evidence>
<proteinExistence type="inferred from homology"/>
<dbReference type="SUPFAM" id="SSF51445">
    <property type="entry name" value="(Trans)glycosidases"/>
    <property type="match status" value="1"/>
</dbReference>
<dbReference type="InterPro" id="IPR000805">
    <property type="entry name" value="Glyco_hydro_26"/>
</dbReference>
<dbReference type="InterPro" id="IPR017853">
    <property type="entry name" value="GH"/>
</dbReference>
<dbReference type="PROSITE" id="PS50206">
    <property type="entry name" value="RHODANESE_3"/>
    <property type="match status" value="1"/>
</dbReference>